<accession>A0A6J4RA18</accession>
<feature type="non-terminal residue" evidence="2">
    <location>
        <position position="1"/>
    </location>
</feature>
<name>A0A6J4RA18_9ACTN</name>
<dbReference type="EMBL" id="CADCVH010000087">
    <property type="protein sequence ID" value="CAA9463285.1"/>
    <property type="molecule type" value="Genomic_DNA"/>
</dbReference>
<organism evidence="2">
    <name type="scientific">uncultured Rubrobacteraceae bacterium</name>
    <dbReference type="NCBI Taxonomy" id="349277"/>
    <lineage>
        <taxon>Bacteria</taxon>
        <taxon>Bacillati</taxon>
        <taxon>Actinomycetota</taxon>
        <taxon>Rubrobacteria</taxon>
        <taxon>Rubrobacterales</taxon>
        <taxon>Rubrobacteraceae</taxon>
        <taxon>environmental samples</taxon>
    </lineage>
</organism>
<reference evidence="2" key="1">
    <citation type="submission" date="2020-02" db="EMBL/GenBank/DDBJ databases">
        <authorList>
            <person name="Meier V. D."/>
        </authorList>
    </citation>
    <scope>NUCLEOTIDE SEQUENCE</scope>
    <source>
        <strain evidence="2">AVDCRST_MAG02</strain>
    </source>
</reference>
<feature type="compositionally biased region" description="Basic residues" evidence="1">
    <location>
        <begin position="18"/>
        <end position="27"/>
    </location>
</feature>
<feature type="region of interest" description="Disordered" evidence="1">
    <location>
        <begin position="1"/>
        <end position="61"/>
    </location>
</feature>
<evidence type="ECO:0000313" key="2">
    <source>
        <dbReference type="EMBL" id="CAA9463285.1"/>
    </source>
</evidence>
<protein>
    <submittedName>
        <fullName evidence="2">Uncharacterized protein</fullName>
    </submittedName>
</protein>
<evidence type="ECO:0000256" key="1">
    <source>
        <dbReference type="SAM" id="MobiDB-lite"/>
    </source>
</evidence>
<feature type="compositionally biased region" description="Basic residues" evidence="1">
    <location>
        <begin position="1"/>
        <end position="10"/>
    </location>
</feature>
<gene>
    <name evidence="2" type="ORF">AVDCRST_MAG02-2746</name>
</gene>
<feature type="non-terminal residue" evidence="2">
    <location>
        <position position="61"/>
    </location>
</feature>
<sequence length="61" mass="6745">AQVHPGHRRALPWSARTVRGRRPRRHARQDAQPGRHPPPAGVPHARSVRASRLPGVEQAAL</sequence>
<proteinExistence type="predicted"/>
<dbReference type="AlphaFoldDB" id="A0A6J4RA18"/>